<dbReference type="PROSITE" id="PS00211">
    <property type="entry name" value="ABC_TRANSPORTER_1"/>
    <property type="match status" value="1"/>
</dbReference>
<dbReference type="Proteomes" id="UP001239522">
    <property type="component" value="Chromosome"/>
</dbReference>
<evidence type="ECO:0000313" key="16">
    <source>
        <dbReference type="Proteomes" id="UP001239522"/>
    </source>
</evidence>
<dbReference type="Pfam" id="PF03459">
    <property type="entry name" value="TOBE"/>
    <property type="match status" value="1"/>
</dbReference>
<dbReference type="SUPFAM" id="SSF52540">
    <property type="entry name" value="P-loop containing nucleoside triphosphate hydrolases"/>
    <property type="match status" value="1"/>
</dbReference>
<evidence type="ECO:0000256" key="6">
    <source>
        <dbReference type="ARBA" id="ARBA00022840"/>
    </source>
</evidence>
<evidence type="ECO:0000256" key="9">
    <source>
        <dbReference type="PROSITE-ProRule" id="PRU01213"/>
    </source>
</evidence>
<keyword evidence="6" id="KW-0067">ATP-binding</keyword>
<accession>A0ABY9HQP9</accession>
<keyword evidence="3 9" id="KW-0500">Molybdenum</keyword>
<dbReference type="SUPFAM" id="SSF50331">
    <property type="entry name" value="MOP-like"/>
    <property type="match status" value="1"/>
</dbReference>
<dbReference type="RefSeq" id="WP_306058571.1">
    <property type="nucleotide sequence ID" value="NZ_CP120997.1"/>
</dbReference>
<evidence type="ECO:0000256" key="11">
    <source>
        <dbReference type="SAM" id="MobiDB-lite"/>
    </source>
</evidence>
<dbReference type="SUPFAM" id="SSF161098">
    <property type="entry name" value="MetI-like"/>
    <property type="match status" value="1"/>
</dbReference>
<feature type="domain" description="ABC transmembrane type-1" evidence="13">
    <location>
        <begin position="57"/>
        <end position="260"/>
    </location>
</feature>
<evidence type="ECO:0000256" key="7">
    <source>
        <dbReference type="ARBA" id="ARBA00022989"/>
    </source>
</evidence>
<evidence type="ECO:0000256" key="1">
    <source>
        <dbReference type="ARBA" id="ARBA00004141"/>
    </source>
</evidence>
<keyword evidence="16" id="KW-1185">Reference proteome</keyword>
<dbReference type="InterPro" id="IPR011867">
    <property type="entry name" value="ModB_ABC"/>
</dbReference>
<gene>
    <name evidence="15" type="ORF">P8A18_27100</name>
</gene>
<feature type="domain" description="ABC transporter" evidence="12">
    <location>
        <begin position="288"/>
        <end position="527"/>
    </location>
</feature>
<dbReference type="Gene3D" id="3.40.50.300">
    <property type="entry name" value="P-loop containing nucleotide triphosphate hydrolases"/>
    <property type="match status" value="1"/>
</dbReference>
<dbReference type="InterPro" id="IPR035906">
    <property type="entry name" value="MetI-like_sf"/>
</dbReference>
<evidence type="ECO:0000256" key="4">
    <source>
        <dbReference type="ARBA" id="ARBA00022692"/>
    </source>
</evidence>
<dbReference type="InterPro" id="IPR008995">
    <property type="entry name" value="Mo/tungstate-bd_C_term_dom"/>
</dbReference>
<dbReference type="InterPro" id="IPR006469">
    <property type="entry name" value="NifC_ABC_porter"/>
</dbReference>
<evidence type="ECO:0000256" key="5">
    <source>
        <dbReference type="ARBA" id="ARBA00022741"/>
    </source>
</evidence>
<evidence type="ECO:0000256" key="2">
    <source>
        <dbReference type="ARBA" id="ARBA00022448"/>
    </source>
</evidence>
<feature type="transmembrane region" description="Helical" evidence="10">
    <location>
        <begin position="241"/>
        <end position="260"/>
    </location>
</feature>
<dbReference type="CDD" id="cd06261">
    <property type="entry name" value="TM_PBP2"/>
    <property type="match status" value="1"/>
</dbReference>
<dbReference type="Gene3D" id="2.40.50.100">
    <property type="match status" value="1"/>
</dbReference>
<evidence type="ECO:0000256" key="3">
    <source>
        <dbReference type="ARBA" id="ARBA00022505"/>
    </source>
</evidence>
<evidence type="ECO:0000259" key="12">
    <source>
        <dbReference type="PROSITE" id="PS50893"/>
    </source>
</evidence>
<dbReference type="PANTHER" id="PTHR42781">
    <property type="entry name" value="SPERMIDINE/PUTRESCINE IMPORT ATP-BINDING PROTEIN POTA"/>
    <property type="match status" value="1"/>
</dbReference>
<evidence type="ECO:0000259" key="13">
    <source>
        <dbReference type="PROSITE" id="PS50928"/>
    </source>
</evidence>
<evidence type="ECO:0000313" key="15">
    <source>
        <dbReference type="EMBL" id="WLQ36875.1"/>
    </source>
</evidence>
<keyword evidence="4 10" id="KW-0812">Transmembrane</keyword>
<feature type="region of interest" description="Disordered" evidence="11">
    <location>
        <begin position="266"/>
        <end position="304"/>
    </location>
</feature>
<dbReference type="PROSITE" id="PS51866">
    <property type="entry name" value="MOP"/>
    <property type="match status" value="1"/>
</dbReference>
<feature type="transmembrane region" description="Helical" evidence="10">
    <location>
        <begin position="95"/>
        <end position="116"/>
    </location>
</feature>
<keyword evidence="5" id="KW-0547">Nucleotide-binding</keyword>
<keyword evidence="2 10" id="KW-0813">Transport</keyword>
<dbReference type="PROSITE" id="PS50893">
    <property type="entry name" value="ABC_TRANSPORTER_2"/>
    <property type="match status" value="1"/>
</dbReference>
<organism evidence="15 16">
    <name type="scientific">Streptomyces castrisilvae</name>
    <dbReference type="NCBI Taxonomy" id="3033811"/>
    <lineage>
        <taxon>Bacteria</taxon>
        <taxon>Bacillati</taxon>
        <taxon>Actinomycetota</taxon>
        <taxon>Actinomycetes</taxon>
        <taxon>Kitasatosporales</taxon>
        <taxon>Streptomycetaceae</taxon>
        <taxon>Streptomyces</taxon>
    </lineage>
</organism>
<feature type="compositionally biased region" description="Basic and acidic residues" evidence="11">
    <location>
        <begin position="284"/>
        <end position="303"/>
    </location>
</feature>
<dbReference type="InterPro" id="IPR050093">
    <property type="entry name" value="ABC_SmlMolc_Importer"/>
</dbReference>
<evidence type="ECO:0000256" key="8">
    <source>
        <dbReference type="ARBA" id="ARBA00023136"/>
    </source>
</evidence>
<evidence type="ECO:0000256" key="10">
    <source>
        <dbReference type="RuleBase" id="RU363032"/>
    </source>
</evidence>
<comment type="similarity">
    <text evidence="10">Belongs to the binding-protein-dependent transport system permease family.</text>
</comment>
<dbReference type="EMBL" id="CP120997">
    <property type="protein sequence ID" value="WLQ36875.1"/>
    <property type="molecule type" value="Genomic_DNA"/>
</dbReference>
<dbReference type="PANTHER" id="PTHR42781:SF4">
    <property type="entry name" value="SPERMIDINE_PUTRESCINE IMPORT ATP-BINDING PROTEIN POTA"/>
    <property type="match status" value="1"/>
</dbReference>
<comment type="subcellular location">
    <subcellularLocation>
        <location evidence="10">Cell membrane</location>
        <topology evidence="10">Multi-pass membrane protein</topology>
    </subcellularLocation>
    <subcellularLocation>
        <location evidence="1">Membrane</location>
        <topology evidence="1">Multi-pass membrane protein</topology>
    </subcellularLocation>
</comment>
<dbReference type="InterPro" id="IPR004606">
    <property type="entry name" value="Mop_domain"/>
</dbReference>
<keyword evidence="8 10" id="KW-0472">Membrane</keyword>
<dbReference type="InterPro" id="IPR000515">
    <property type="entry name" value="MetI-like"/>
</dbReference>
<feature type="domain" description="Mop" evidence="14">
    <location>
        <begin position="578"/>
        <end position="644"/>
    </location>
</feature>
<dbReference type="Pfam" id="PF00528">
    <property type="entry name" value="BPD_transp_1"/>
    <property type="match status" value="1"/>
</dbReference>
<feature type="transmembrane region" description="Helical" evidence="10">
    <location>
        <begin position="136"/>
        <end position="161"/>
    </location>
</feature>
<reference evidence="15 16" key="1">
    <citation type="submission" date="2023-03" db="EMBL/GenBank/DDBJ databases">
        <title>Isolation and description of six Streptomyces strains from soil environments, able to metabolize different microbial glucans.</title>
        <authorList>
            <person name="Widen T."/>
            <person name="Larsbrink J."/>
        </authorList>
    </citation>
    <scope>NUCLEOTIDE SEQUENCE [LARGE SCALE GENOMIC DNA]</scope>
    <source>
        <strain evidence="15 16">Mut1</strain>
    </source>
</reference>
<name>A0ABY9HQP9_9ACTN</name>
<dbReference type="InterPro" id="IPR003593">
    <property type="entry name" value="AAA+_ATPase"/>
</dbReference>
<dbReference type="SMART" id="SM00382">
    <property type="entry name" value="AAA"/>
    <property type="match status" value="1"/>
</dbReference>
<sequence length="645" mass="67864">MNRPRSRAARPRAPIVLAVPALLAVAFLLLPLAGILARTSWGELGGHLTSEGTRQALTLSLIVSGWALALSLVLGVPLAWLLARVDFPGKVFVRSLVLLPMVLPPTVGGVALLLGFGRRGLLGPWLEDWFGITLPFHTSGAVLAATFVAMPFLVISLEGALGGLRPRYEETAASLGASPVRVFFTVTLPMVAPGLAAGAALTWARALGEFGATITFAGNLPGTTQTLPLQVYLLLQDSPEAATSVSLLLLVIAMAVLLALRGRWTGGAPRPRAPRPEDTDDEPAAVRKRAETAPRPAADRENWPLHAEVTGFNQLTLDAEGGTTIAVVGPNGAGKTTLLRALLGLTPRAHARLRLGDTDVTALPAHRRGVAWVPQDGALFPHMSTLANTAYGLRARGVPRAEARRSAQEWLDRLGVGHLAGRRPAQVSGGQAQRVALARALAARPRLLLLDEPLAALDQTTRSQVRHTLRRHLEGFGGVCLIVTHDPVEAVALADRVLVLEEGRTLQDAPPADVTRNPRSPWVARMLGRNAWPGTTTADGLAPADGGHLVVADALPAGVPALAVIAPEAVSVHREKPTGSPRNVWPGTVREITAGGSRLRILIGSDRAPDLVAEITPQAAAELSLADGVEVWTGVKATEVTLVAL</sequence>
<dbReference type="InterPro" id="IPR003439">
    <property type="entry name" value="ABC_transporter-like_ATP-bd"/>
</dbReference>
<proteinExistence type="inferred from homology"/>
<feature type="transmembrane region" description="Helical" evidence="10">
    <location>
        <begin position="182"/>
        <end position="204"/>
    </location>
</feature>
<feature type="transmembrane region" description="Helical" evidence="10">
    <location>
        <begin position="61"/>
        <end position="83"/>
    </location>
</feature>
<dbReference type="InterPro" id="IPR017871">
    <property type="entry name" value="ABC_transporter-like_CS"/>
</dbReference>
<evidence type="ECO:0000259" key="14">
    <source>
        <dbReference type="PROSITE" id="PS51866"/>
    </source>
</evidence>
<keyword evidence="7 10" id="KW-1133">Transmembrane helix</keyword>
<dbReference type="InterPro" id="IPR027417">
    <property type="entry name" value="P-loop_NTPase"/>
</dbReference>
<dbReference type="NCBIfam" id="TIGR01581">
    <property type="entry name" value="Mo_ABC_porter"/>
    <property type="match status" value="1"/>
</dbReference>
<protein>
    <submittedName>
        <fullName evidence="15">ABC transporter permease</fullName>
    </submittedName>
</protein>
<dbReference type="NCBIfam" id="TIGR02141">
    <property type="entry name" value="modB_ABC"/>
    <property type="match status" value="1"/>
</dbReference>
<dbReference type="Pfam" id="PF00005">
    <property type="entry name" value="ABC_tran"/>
    <property type="match status" value="1"/>
</dbReference>
<dbReference type="Gene3D" id="1.10.3720.10">
    <property type="entry name" value="MetI-like"/>
    <property type="match status" value="1"/>
</dbReference>
<dbReference type="InterPro" id="IPR005116">
    <property type="entry name" value="Transp-assoc_OB_typ1"/>
</dbReference>
<dbReference type="PROSITE" id="PS50928">
    <property type="entry name" value="ABC_TM1"/>
    <property type="match status" value="1"/>
</dbReference>